<dbReference type="STRING" id="1036181.SAMN05421756_10191"/>
<gene>
    <name evidence="1" type="ORF">SAMN05421756_10191</name>
</gene>
<protein>
    <recommendedName>
        <fullName evidence="3">Bacteriocin-protection, YdeI or OmpD-Associated</fullName>
    </recommendedName>
</protein>
<dbReference type="Proteomes" id="UP000198504">
    <property type="component" value="Unassembled WGS sequence"/>
</dbReference>
<name>A0A1H8Z414_9ACTN</name>
<organism evidence="1 2">
    <name type="scientific">Microlunatus flavus</name>
    <dbReference type="NCBI Taxonomy" id="1036181"/>
    <lineage>
        <taxon>Bacteria</taxon>
        <taxon>Bacillati</taxon>
        <taxon>Actinomycetota</taxon>
        <taxon>Actinomycetes</taxon>
        <taxon>Propionibacteriales</taxon>
        <taxon>Propionibacteriaceae</taxon>
        <taxon>Microlunatus</taxon>
    </lineage>
</organism>
<dbReference type="InterPro" id="IPR015018">
    <property type="entry name" value="DUF1905"/>
</dbReference>
<dbReference type="OrthoDB" id="2604865at2"/>
<dbReference type="Pfam" id="PF13376">
    <property type="entry name" value="OmdA"/>
    <property type="match status" value="1"/>
</dbReference>
<keyword evidence="2" id="KW-1185">Reference proteome</keyword>
<dbReference type="Gene3D" id="2.40.30.100">
    <property type="entry name" value="AF2212/PG0164-like"/>
    <property type="match status" value="1"/>
</dbReference>
<evidence type="ECO:0008006" key="3">
    <source>
        <dbReference type="Google" id="ProtNLM"/>
    </source>
</evidence>
<dbReference type="AlphaFoldDB" id="A0A1H8Z414"/>
<dbReference type="RefSeq" id="WP_091177188.1">
    <property type="nucleotide sequence ID" value="NZ_FOFA01000001.1"/>
</dbReference>
<accession>A0A1H8Z414</accession>
<proteinExistence type="predicted"/>
<dbReference type="Pfam" id="PF08922">
    <property type="entry name" value="DUF1905"/>
    <property type="match status" value="1"/>
</dbReference>
<reference evidence="2" key="1">
    <citation type="submission" date="2016-10" db="EMBL/GenBank/DDBJ databases">
        <authorList>
            <person name="Varghese N."/>
            <person name="Submissions S."/>
        </authorList>
    </citation>
    <scope>NUCLEOTIDE SEQUENCE [LARGE SCALE GENOMIC DNA]</scope>
    <source>
        <strain evidence="2">CGMCC 4.6856</strain>
    </source>
</reference>
<dbReference type="SUPFAM" id="SSF141694">
    <property type="entry name" value="AF2212/PG0164-like"/>
    <property type="match status" value="1"/>
</dbReference>
<evidence type="ECO:0000313" key="2">
    <source>
        <dbReference type="Proteomes" id="UP000198504"/>
    </source>
</evidence>
<dbReference type="EMBL" id="FOFA01000001">
    <property type="protein sequence ID" value="SEP59205.1"/>
    <property type="molecule type" value="Genomic_DNA"/>
</dbReference>
<dbReference type="InterPro" id="IPR037079">
    <property type="entry name" value="AF2212/PG0164-like_sf"/>
</dbReference>
<evidence type="ECO:0000313" key="1">
    <source>
        <dbReference type="EMBL" id="SEP59205.1"/>
    </source>
</evidence>
<sequence length="149" mass="15831">MPGFDAEVRASGRGSHAVVVPKAVVAELGARRVRATLGAESFEATLGAYGGRTFLGLRKSLLTALGVTAGDTVHVDLEPAAPLEEPVVEPAPLTCAELDEALAADVALHDAWTALPEGHRDEYGRWISGAEDPETRRARIARTRARLLR</sequence>